<feature type="coiled-coil region" evidence="2">
    <location>
        <begin position="1140"/>
        <end position="1215"/>
    </location>
</feature>
<gene>
    <name evidence="3" type="ORF">BDFB_000108</name>
</gene>
<accession>A0A482VGX5</accession>
<dbReference type="Proteomes" id="UP000292052">
    <property type="component" value="Unassembled WGS sequence"/>
</dbReference>
<keyword evidence="4" id="KW-1185">Reference proteome</keyword>
<dbReference type="InterPro" id="IPR036322">
    <property type="entry name" value="WD40_repeat_dom_sf"/>
</dbReference>
<dbReference type="InterPro" id="IPR052993">
    <property type="entry name" value="CFA-57"/>
</dbReference>
<feature type="repeat" description="WD" evidence="1">
    <location>
        <begin position="504"/>
        <end position="545"/>
    </location>
</feature>
<dbReference type="Gene3D" id="1.10.287.1490">
    <property type="match status" value="1"/>
</dbReference>
<dbReference type="PANTHER" id="PTHR32215">
    <property type="entry name" value="CILIA- AND FLAGELLA-ASSOCIATED PROTEIN 57"/>
    <property type="match status" value="1"/>
</dbReference>
<feature type="repeat" description="WD" evidence="1">
    <location>
        <begin position="630"/>
        <end position="663"/>
    </location>
</feature>
<dbReference type="PANTHER" id="PTHR32215:SF0">
    <property type="entry name" value="CILIA- AND FLAGELLA-ASSOCIATED PROTEIN 57"/>
    <property type="match status" value="1"/>
</dbReference>
<proteinExistence type="predicted"/>
<organism evidence="3 4">
    <name type="scientific">Asbolus verrucosus</name>
    <name type="common">Desert ironclad beetle</name>
    <dbReference type="NCBI Taxonomy" id="1661398"/>
    <lineage>
        <taxon>Eukaryota</taxon>
        <taxon>Metazoa</taxon>
        <taxon>Ecdysozoa</taxon>
        <taxon>Arthropoda</taxon>
        <taxon>Hexapoda</taxon>
        <taxon>Insecta</taxon>
        <taxon>Pterygota</taxon>
        <taxon>Neoptera</taxon>
        <taxon>Endopterygota</taxon>
        <taxon>Coleoptera</taxon>
        <taxon>Polyphaga</taxon>
        <taxon>Cucujiformia</taxon>
        <taxon>Tenebrionidae</taxon>
        <taxon>Pimeliinae</taxon>
        <taxon>Asbolus</taxon>
    </lineage>
</organism>
<keyword evidence="1" id="KW-0853">WD repeat</keyword>
<dbReference type="InterPro" id="IPR001680">
    <property type="entry name" value="WD40_rpt"/>
</dbReference>
<dbReference type="SMART" id="SM00320">
    <property type="entry name" value="WD40"/>
    <property type="match status" value="7"/>
</dbReference>
<dbReference type="SUPFAM" id="SSF50978">
    <property type="entry name" value="WD40 repeat-like"/>
    <property type="match status" value="2"/>
</dbReference>
<feature type="coiled-coil region" evidence="2">
    <location>
        <begin position="791"/>
        <end position="851"/>
    </location>
</feature>
<sequence length="1243" mass="143683">MTSALPILQPRLILGLRTDVEGNAQFITDEDIIYPVGAVLTIHNLNQKRQKYIKLSDKGKNVTAVVVSPNKKLVAVVESGEKPFVTLWCPSTYKKKRQINLPTEKEIYATKFTAVAFTFDSKCLVCVTGEPDWTMYVFKCDKGKLESTARANNSNNTGYVRHVCCNPNDANLLALAGDGVIKILACTEFAWRQFGYGKGDQYNFTSATWLSQDRLLLGNVDGKILVIENGELKSIFFAGDLPTIDLKIKEELQQTSQTSLKVMSDTTLDAEEDHSIRALKAFPRGFAFGYLTGTVHLYEMETPHKYIKRNILKIPDHTIQREYEESSEEIKLTTVNCISINPSQARLIVTCNESQIYTATLWVQDSSNPGIESNFSEYGPALHNGPIGSMAICCWKPILLTAGKRDRTLKIWNYETEELDLMQKFQDDLFGVALHPTGLYAIVGFSDKLRFLTVMIDEFEITREFPVRNCKQCTFSKMGYMFAAVNGNVIQVYSSISFEMMYTLKGHNGKICGMSWTNDDRKMASCGNEGAVYEWVVAESSRLSETIMKQCEFKGVAITLDGKSIFVVSNDGHIRELMNSNVHRDVAVVPSGLDSIILSHIDQMLFVSGNNGTVYNIKIPLLEKAEYVEYSIHADTISHMLISYDDKYLFTGSHEGTICFWKLLNIEGKAVKLDKDFTPSKDILISRQILEERIAQTKNLQMRLKELETEYAYQLRQNDVVNSLRMKEIHSGYCQAIEELKEKNEQLESDHMQEIHNINLDIKQMKLDHEEFIRELEANYNEKLIFEYEKYLRLEEKMEKMRQYYEKELEELRKAKKDSEEKITNEFLMKLEEKEIQFEELVEQIARKTKAHEMIKQQIEEDADREIYELRAIHAKELREEQDLNVKIRGETAIVKKKLLTSQKEIDELKSKVYTLDNDHTKLKKSIINLEKDIADLKKEISERDATIQDKEKRIFDLKRKNQELEKFKFILDFKIKELKSQIEPRERMIQEQTEQINAMVRELENLQRVILSLDLQLHELREKLHASDNEVRKQIAKNAVMKRALKKIKTDIYLASGYVQNVPLLIKTVKEMYHKFNIDEDFELTQAEDSEVKTEFLRQREFLERTVTSLQMQVNKSTSTLSSDKVKLTEENAILLVETNMLRKELKDEQRRKDKLQSILGVNQKYLPPKVAMERVQNATATREEIRNEYRKTIEDNEKSIQVLREENDRLLNKVLVEASNYEVTAHDAAISEETAKRDSFI</sequence>
<feature type="coiled-coil region" evidence="2">
    <location>
        <begin position="687"/>
        <end position="757"/>
    </location>
</feature>
<dbReference type="InterPro" id="IPR015943">
    <property type="entry name" value="WD40/YVTN_repeat-like_dom_sf"/>
</dbReference>
<dbReference type="AlphaFoldDB" id="A0A482VGX5"/>
<evidence type="ECO:0000256" key="1">
    <source>
        <dbReference type="PROSITE-ProRule" id="PRU00221"/>
    </source>
</evidence>
<evidence type="ECO:0000256" key="2">
    <source>
        <dbReference type="SAM" id="Coils"/>
    </source>
</evidence>
<dbReference type="EMBL" id="QDEB01103357">
    <property type="protein sequence ID" value="RZC27649.1"/>
    <property type="molecule type" value="Genomic_DNA"/>
</dbReference>
<dbReference type="PROSITE" id="PS50082">
    <property type="entry name" value="WD_REPEATS_2"/>
    <property type="match status" value="2"/>
</dbReference>
<dbReference type="Pfam" id="PF00400">
    <property type="entry name" value="WD40"/>
    <property type="match status" value="2"/>
</dbReference>
<name>A0A482VGX5_ASBVE</name>
<keyword evidence="2" id="KW-0175">Coiled coil</keyword>
<dbReference type="Gene3D" id="2.130.10.10">
    <property type="entry name" value="YVTN repeat-like/Quinoprotein amine dehydrogenase"/>
    <property type="match status" value="2"/>
</dbReference>
<dbReference type="STRING" id="1661398.A0A482VGX5"/>
<feature type="coiled-coil region" evidence="2">
    <location>
        <begin position="920"/>
        <end position="1038"/>
    </location>
</feature>
<protein>
    <submittedName>
        <fullName evidence="3">WD repeat-containing protein 65</fullName>
    </submittedName>
</protein>
<comment type="caution">
    <text evidence="3">The sequence shown here is derived from an EMBL/GenBank/DDBJ whole genome shotgun (WGS) entry which is preliminary data.</text>
</comment>
<dbReference type="OrthoDB" id="10251741at2759"/>
<evidence type="ECO:0000313" key="3">
    <source>
        <dbReference type="EMBL" id="RZC27649.1"/>
    </source>
</evidence>
<reference evidence="3 4" key="1">
    <citation type="submission" date="2017-03" db="EMBL/GenBank/DDBJ databases">
        <title>Genome of the blue death feigning beetle - Asbolus verrucosus.</title>
        <authorList>
            <person name="Rider S.D."/>
        </authorList>
    </citation>
    <scope>NUCLEOTIDE SEQUENCE [LARGE SCALE GENOMIC DNA]</scope>
    <source>
        <strain evidence="3">Butters</strain>
        <tissue evidence="3">Head and leg muscle</tissue>
    </source>
</reference>
<evidence type="ECO:0000313" key="4">
    <source>
        <dbReference type="Proteomes" id="UP000292052"/>
    </source>
</evidence>